<proteinExistence type="predicted"/>
<dbReference type="Proteomes" id="UP000811899">
    <property type="component" value="Unassembled WGS sequence"/>
</dbReference>
<keyword evidence="1 5" id="KW-0597">Phosphoprotein</keyword>
<gene>
    <name evidence="7" type="ORF">KI809_00895</name>
</gene>
<evidence type="ECO:0000256" key="4">
    <source>
        <dbReference type="ARBA" id="ARBA00023163"/>
    </source>
</evidence>
<dbReference type="EMBL" id="JAHCVJ010000001">
    <property type="protein sequence ID" value="MBT0662844.1"/>
    <property type="molecule type" value="Genomic_DNA"/>
</dbReference>
<dbReference type="PANTHER" id="PTHR44591:SF3">
    <property type="entry name" value="RESPONSE REGULATORY DOMAIN-CONTAINING PROTEIN"/>
    <property type="match status" value="1"/>
</dbReference>
<evidence type="ECO:0000259" key="6">
    <source>
        <dbReference type="PROSITE" id="PS50110"/>
    </source>
</evidence>
<sequence length="135" mass="15408">MIQYSREHIVSKLSKRILVVDDEENARYGLSKLLSNEGFTVDSVSNGFEALNFLRQQEVNLIVTDINMPEMNGITFLKELNKNFPNSNVIMITAYGGVESYIEAMNLGAFEYINKPVKIEELKSILKKIFKETSH</sequence>
<evidence type="ECO:0000313" key="7">
    <source>
        <dbReference type="EMBL" id="MBT0662844.1"/>
    </source>
</evidence>
<dbReference type="SMART" id="SM00448">
    <property type="entry name" value="REC"/>
    <property type="match status" value="1"/>
</dbReference>
<dbReference type="FunFam" id="3.40.50.2300:FF:000018">
    <property type="entry name" value="DNA-binding transcriptional regulator NtrC"/>
    <property type="match status" value="1"/>
</dbReference>
<dbReference type="InterPro" id="IPR050595">
    <property type="entry name" value="Bact_response_regulator"/>
</dbReference>
<keyword evidence="2" id="KW-0902">Two-component regulatory system</keyword>
<dbReference type="InterPro" id="IPR011006">
    <property type="entry name" value="CheY-like_superfamily"/>
</dbReference>
<comment type="caution">
    <text evidence="7">The sequence shown here is derived from an EMBL/GenBank/DDBJ whole genome shotgun (WGS) entry which is preliminary data.</text>
</comment>
<organism evidence="7 8">
    <name type="scientific">Geoanaerobacter pelophilus</name>
    <dbReference type="NCBI Taxonomy" id="60036"/>
    <lineage>
        <taxon>Bacteria</taxon>
        <taxon>Pseudomonadati</taxon>
        <taxon>Thermodesulfobacteriota</taxon>
        <taxon>Desulfuromonadia</taxon>
        <taxon>Geobacterales</taxon>
        <taxon>Geobacteraceae</taxon>
        <taxon>Geoanaerobacter</taxon>
    </lineage>
</organism>
<dbReference type="PROSITE" id="PS50110">
    <property type="entry name" value="RESPONSE_REGULATORY"/>
    <property type="match status" value="1"/>
</dbReference>
<accession>A0AAW4L471</accession>
<protein>
    <submittedName>
        <fullName evidence="7">Response regulator</fullName>
    </submittedName>
</protein>
<keyword evidence="3" id="KW-0805">Transcription regulation</keyword>
<name>A0AAW4L471_9BACT</name>
<evidence type="ECO:0000256" key="5">
    <source>
        <dbReference type="PROSITE-ProRule" id="PRU00169"/>
    </source>
</evidence>
<dbReference type="SUPFAM" id="SSF52172">
    <property type="entry name" value="CheY-like"/>
    <property type="match status" value="1"/>
</dbReference>
<dbReference type="GO" id="GO:0000160">
    <property type="term" value="P:phosphorelay signal transduction system"/>
    <property type="evidence" value="ECO:0007669"/>
    <property type="project" value="UniProtKB-KW"/>
</dbReference>
<feature type="modified residue" description="4-aspartylphosphate" evidence="5">
    <location>
        <position position="65"/>
    </location>
</feature>
<dbReference type="InterPro" id="IPR001789">
    <property type="entry name" value="Sig_transdc_resp-reg_receiver"/>
</dbReference>
<dbReference type="PANTHER" id="PTHR44591">
    <property type="entry name" value="STRESS RESPONSE REGULATOR PROTEIN 1"/>
    <property type="match status" value="1"/>
</dbReference>
<evidence type="ECO:0000256" key="3">
    <source>
        <dbReference type="ARBA" id="ARBA00023015"/>
    </source>
</evidence>
<keyword evidence="8" id="KW-1185">Reference proteome</keyword>
<dbReference type="AlphaFoldDB" id="A0AAW4L471"/>
<evidence type="ECO:0000256" key="1">
    <source>
        <dbReference type="ARBA" id="ARBA00022553"/>
    </source>
</evidence>
<dbReference type="Pfam" id="PF00072">
    <property type="entry name" value="Response_reg"/>
    <property type="match status" value="1"/>
</dbReference>
<feature type="domain" description="Response regulatory" evidence="6">
    <location>
        <begin position="16"/>
        <end position="130"/>
    </location>
</feature>
<evidence type="ECO:0000313" key="8">
    <source>
        <dbReference type="Proteomes" id="UP000811899"/>
    </source>
</evidence>
<reference evidence="7 8" key="1">
    <citation type="submission" date="2021-05" db="EMBL/GenBank/DDBJ databases">
        <title>The draft genome of Geobacter pelophilus DSM 12255.</title>
        <authorList>
            <person name="Xu Z."/>
            <person name="Masuda Y."/>
            <person name="Itoh H."/>
            <person name="Senoo K."/>
        </authorList>
    </citation>
    <scope>NUCLEOTIDE SEQUENCE [LARGE SCALE GENOMIC DNA]</scope>
    <source>
        <strain evidence="7 8">DSM 12255</strain>
    </source>
</reference>
<evidence type="ECO:0000256" key="2">
    <source>
        <dbReference type="ARBA" id="ARBA00023012"/>
    </source>
</evidence>
<dbReference type="CDD" id="cd17536">
    <property type="entry name" value="REC_YesN-like"/>
    <property type="match status" value="1"/>
</dbReference>
<dbReference type="Gene3D" id="3.40.50.2300">
    <property type="match status" value="1"/>
</dbReference>
<keyword evidence="4" id="KW-0804">Transcription</keyword>